<dbReference type="InterPro" id="IPR036388">
    <property type="entry name" value="WH-like_DNA-bd_sf"/>
</dbReference>
<evidence type="ECO:0000313" key="14">
    <source>
        <dbReference type="Proteomes" id="UP001247307"/>
    </source>
</evidence>
<evidence type="ECO:0000256" key="10">
    <source>
        <dbReference type="ARBA" id="ARBA00023211"/>
    </source>
</evidence>
<keyword evidence="7" id="KW-0238">DNA-binding</keyword>
<dbReference type="InterPro" id="IPR022687">
    <property type="entry name" value="HTH_DTXR"/>
</dbReference>
<evidence type="ECO:0000256" key="4">
    <source>
        <dbReference type="ARBA" id="ARBA00022490"/>
    </source>
</evidence>
<dbReference type="Gene3D" id="1.10.10.10">
    <property type="entry name" value="Winged helix-like DNA-binding domain superfamily/Winged helix DNA-binding domain"/>
    <property type="match status" value="1"/>
</dbReference>
<dbReference type="PANTHER" id="PTHR33238">
    <property type="entry name" value="IRON (METAL) DEPENDENT REPRESSOR, DTXR FAMILY"/>
    <property type="match status" value="1"/>
</dbReference>
<dbReference type="InterPro" id="IPR001367">
    <property type="entry name" value="Fe_dep_repressor"/>
</dbReference>
<dbReference type="GO" id="GO:0046983">
    <property type="term" value="F:protein dimerization activity"/>
    <property type="evidence" value="ECO:0007669"/>
    <property type="project" value="InterPro"/>
</dbReference>
<feature type="domain" description="HTH dtxR-type" evidence="12">
    <location>
        <begin position="1"/>
        <end position="69"/>
    </location>
</feature>
<evidence type="ECO:0000256" key="9">
    <source>
        <dbReference type="ARBA" id="ARBA00023163"/>
    </source>
</evidence>
<dbReference type="Pfam" id="PF02742">
    <property type="entry name" value="Fe_dep_repr_C"/>
    <property type="match status" value="1"/>
</dbReference>
<organism evidence="13 14">
    <name type="scientific">Falsarthrobacter nasiphocae</name>
    <dbReference type="NCBI Taxonomy" id="189863"/>
    <lineage>
        <taxon>Bacteria</taxon>
        <taxon>Bacillati</taxon>
        <taxon>Actinomycetota</taxon>
        <taxon>Actinomycetes</taxon>
        <taxon>Micrococcales</taxon>
        <taxon>Micrococcaceae</taxon>
        <taxon>Falsarthrobacter</taxon>
    </lineage>
</organism>
<evidence type="ECO:0000256" key="6">
    <source>
        <dbReference type="ARBA" id="ARBA00023015"/>
    </source>
</evidence>
<evidence type="ECO:0000313" key="13">
    <source>
        <dbReference type="EMBL" id="MDR6892731.1"/>
    </source>
</evidence>
<evidence type="ECO:0000256" key="1">
    <source>
        <dbReference type="ARBA" id="ARBA00004496"/>
    </source>
</evidence>
<protein>
    <recommendedName>
        <fullName evidence="11">Manganese transport regulator</fullName>
    </recommendedName>
</protein>
<dbReference type="Gene3D" id="1.10.60.10">
    <property type="entry name" value="Iron dependent repressor, metal binding and dimerisation domain"/>
    <property type="match status" value="1"/>
</dbReference>
<comment type="subcellular location">
    <subcellularLocation>
        <location evidence="1">Cytoplasm</location>
    </subcellularLocation>
</comment>
<dbReference type="GO" id="GO:0003677">
    <property type="term" value="F:DNA binding"/>
    <property type="evidence" value="ECO:0007669"/>
    <property type="project" value="UniProtKB-KW"/>
</dbReference>
<evidence type="ECO:0000256" key="5">
    <source>
        <dbReference type="ARBA" id="ARBA00022491"/>
    </source>
</evidence>
<dbReference type="InterPro" id="IPR036390">
    <property type="entry name" value="WH_DNA-bd_sf"/>
</dbReference>
<dbReference type="InterPro" id="IPR022689">
    <property type="entry name" value="Iron_dep_repressor"/>
</dbReference>
<keyword evidence="5" id="KW-0678">Repressor</keyword>
<keyword evidence="9" id="KW-0804">Transcription</keyword>
<evidence type="ECO:0000259" key="12">
    <source>
        <dbReference type="PROSITE" id="PS50944"/>
    </source>
</evidence>
<keyword evidence="6" id="KW-0805">Transcription regulation</keyword>
<evidence type="ECO:0000256" key="2">
    <source>
        <dbReference type="ARBA" id="ARBA00007871"/>
    </source>
</evidence>
<evidence type="ECO:0000256" key="3">
    <source>
        <dbReference type="ARBA" id="ARBA00011738"/>
    </source>
</evidence>
<dbReference type="EMBL" id="JAVDUI010000001">
    <property type="protein sequence ID" value="MDR6892731.1"/>
    <property type="molecule type" value="Genomic_DNA"/>
</dbReference>
<dbReference type="SMART" id="SM00529">
    <property type="entry name" value="HTH_DTXR"/>
    <property type="match status" value="1"/>
</dbReference>
<dbReference type="SUPFAM" id="SSF46785">
    <property type="entry name" value="Winged helix' DNA-binding domain"/>
    <property type="match status" value="1"/>
</dbReference>
<dbReference type="AlphaFoldDB" id="A0AAE4C5X0"/>
<dbReference type="RefSeq" id="WP_309852217.1">
    <property type="nucleotide sequence ID" value="NZ_BAAAIU010000004.1"/>
</dbReference>
<dbReference type="PANTHER" id="PTHR33238:SF11">
    <property type="entry name" value="TRANSCRIPTIONAL REGULATOR MNTR"/>
    <property type="match status" value="1"/>
</dbReference>
<dbReference type="Pfam" id="PF01325">
    <property type="entry name" value="Fe_dep_repress"/>
    <property type="match status" value="1"/>
</dbReference>
<dbReference type="GO" id="GO:0045892">
    <property type="term" value="P:negative regulation of DNA-templated transcription"/>
    <property type="evidence" value="ECO:0007669"/>
    <property type="project" value="TreeGrafter"/>
</dbReference>
<proteinExistence type="inferred from homology"/>
<comment type="similarity">
    <text evidence="2">Belongs to the DtxR/MntR family.</text>
</comment>
<accession>A0AAE4C5X0</accession>
<keyword evidence="4" id="KW-0963">Cytoplasm</keyword>
<dbReference type="InterPro" id="IPR050536">
    <property type="entry name" value="DtxR_MntR_Metal-Reg"/>
</dbReference>
<dbReference type="GO" id="GO:0005737">
    <property type="term" value="C:cytoplasm"/>
    <property type="evidence" value="ECO:0007669"/>
    <property type="project" value="UniProtKB-SubCell"/>
</dbReference>
<dbReference type="Proteomes" id="UP001247307">
    <property type="component" value="Unassembled WGS sequence"/>
</dbReference>
<evidence type="ECO:0000256" key="8">
    <source>
        <dbReference type="ARBA" id="ARBA00023159"/>
    </source>
</evidence>
<comment type="caution">
    <text evidence="13">The sequence shown here is derived from an EMBL/GenBank/DDBJ whole genome shotgun (WGS) entry which is preliminary data.</text>
</comment>
<keyword evidence="10" id="KW-0464">Manganese</keyword>
<keyword evidence="8" id="KW-0010">Activator</keyword>
<sequence>MTGSPRPTTAEEDYLKAVFALSEWASAPVTSSDLAAELGVANSSVTVMVRKLVQRGWLSHEKYSPILFTPEGYTVALSVVRRHRLLETFLVRQLGYTWEEVHDEADALEHAVSDLFIERLDALLGRPAADPHGDRIPRADGTLENTSAILAAVLDDGHPAVLERVSDANPATLRALSQAGLEPGSRVQVKGSALVSADGGTARGVTGDVWVRALEHESCSLETIPASDADSGDPR</sequence>
<dbReference type="GO" id="GO:0003700">
    <property type="term" value="F:DNA-binding transcription factor activity"/>
    <property type="evidence" value="ECO:0007669"/>
    <property type="project" value="InterPro"/>
</dbReference>
<dbReference type="SUPFAM" id="SSF47979">
    <property type="entry name" value="Iron-dependent repressor protein, dimerization domain"/>
    <property type="match status" value="1"/>
</dbReference>
<name>A0AAE4C5X0_9MICC</name>
<evidence type="ECO:0000256" key="7">
    <source>
        <dbReference type="ARBA" id="ARBA00023125"/>
    </source>
</evidence>
<comment type="subunit">
    <text evidence="3">Homodimer.</text>
</comment>
<dbReference type="FunFam" id="1.10.60.10:FF:000004">
    <property type="entry name" value="DtxR family transcriptional regulator"/>
    <property type="match status" value="1"/>
</dbReference>
<evidence type="ECO:0000256" key="11">
    <source>
        <dbReference type="ARBA" id="ARBA00032593"/>
    </source>
</evidence>
<dbReference type="GO" id="GO:0046914">
    <property type="term" value="F:transition metal ion binding"/>
    <property type="evidence" value="ECO:0007669"/>
    <property type="project" value="InterPro"/>
</dbReference>
<dbReference type="InterPro" id="IPR036421">
    <property type="entry name" value="Fe_dep_repressor_sf"/>
</dbReference>
<dbReference type="PROSITE" id="PS50944">
    <property type="entry name" value="HTH_DTXR"/>
    <property type="match status" value="1"/>
</dbReference>
<gene>
    <name evidence="13" type="ORF">J2S35_001671</name>
</gene>
<reference evidence="13" key="1">
    <citation type="submission" date="2023-07" db="EMBL/GenBank/DDBJ databases">
        <title>Sequencing the genomes of 1000 actinobacteria strains.</title>
        <authorList>
            <person name="Klenk H.-P."/>
        </authorList>
    </citation>
    <scope>NUCLEOTIDE SEQUENCE</scope>
    <source>
        <strain evidence="13">DSM 13988</strain>
    </source>
</reference>
<keyword evidence="14" id="KW-1185">Reference proteome</keyword>